<dbReference type="Pfam" id="PF06733">
    <property type="entry name" value="DEAD_2"/>
    <property type="match status" value="1"/>
</dbReference>
<dbReference type="GO" id="GO:0003678">
    <property type="term" value="F:DNA helicase activity"/>
    <property type="evidence" value="ECO:0007669"/>
    <property type="project" value="InterPro"/>
</dbReference>
<dbReference type="GO" id="GO:0016818">
    <property type="term" value="F:hydrolase activity, acting on acid anhydrides, in phosphorus-containing anhydrides"/>
    <property type="evidence" value="ECO:0007669"/>
    <property type="project" value="InterPro"/>
</dbReference>
<evidence type="ECO:0000313" key="7">
    <source>
        <dbReference type="Proteomes" id="UP001485043"/>
    </source>
</evidence>
<gene>
    <name evidence="5" type="ORF">WJX84_003143</name>
    <name evidence="6" type="ORF">WJX84_009214</name>
</gene>
<dbReference type="InterPro" id="IPR010614">
    <property type="entry name" value="RAD3-like_helicase_DEAD"/>
</dbReference>
<dbReference type="GO" id="GO:0005524">
    <property type="term" value="F:ATP binding"/>
    <property type="evidence" value="ECO:0007669"/>
    <property type="project" value="UniProtKB-KW"/>
</dbReference>
<keyword evidence="3" id="KW-0067">ATP-binding</keyword>
<evidence type="ECO:0000256" key="3">
    <source>
        <dbReference type="ARBA" id="ARBA00022840"/>
    </source>
</evidence>
<dbReference type="EMBL" id="JALJOV010000173">
    <property type="protein sequence ID" value="KAK9866290.1"/>
    <property type="molecule type" value="Genomic_DNA"/>
</dbReference>
<comment type="caution">
    <text evidence="6">The sequence shown here is derived from an EMBL/GenBank/DDBJ whole genome shotgun (WGS) entry which is preliminary data.</text>
</comment>
<keyword evidence="1" id="KW-0547">Nucleotide-binding</keyword>
<accession>A0AAW1T9Q1</accession>
<organism evidence="6 7">
    <name type="scientific">Apatococcus fuscideae</name>
    <dbReference type="NCBI Taxonomy" id="2026836"/>
    <lineage>
        <taxon>Eukaryota</taxon>
        <taxon>Viridiplantae</taxon>
        <taxon>Chlorophyta</taxon>
        <taxon>core chlorophytes</taxon>
        <taxon>Trebouxiophyceae</taxon>
        <taxon>Chlorellales</taxon>
        <taxon>Chlorellaceae</taxon>
        <taxon>Apatococcus</taxon>
    </lineage>
</organism>
<feature type="domain" description="Helicase ATP-binding" evidence="4">
    <location>
        <begin position="1"/>
        <end position="281"/>
    </location>
</feature>
<dbReference type="InterPro" id="IPR045028">
    <property type="entry name" value="DinG/Rad3-like"/>
</dbReference>
<proteinExistence type="predicted"/>
<evidence type="ECO:0000259" key="4">
    <source>
        <dbReference type="PROSITE" id="PS51193"/>
    </source>
</evidence>
<dbReference type="InterPro" id="IPR014013">
    <property type="entry name" value="Helic_SF1/SF2_ATP-bd_DinG/Rad3"/>
</dbReference>
<sequence length="622" mass="66333">MPLPPNRSQVILMQKAAAALEGGHHALLESPTGTGKTMALLCSSLAWQAAQAAAGAAPRPAQGSQAPRIFWAARTHAQLDHAVRELRRTKHRPMMTILASRERFCLHPDIAVAPNKTEACEQATIIGRMSCSYLEHAEAIIYPQAPHHLSAYKPGGRVETFQIEDLVKEGARGHVCPYHASRDVLTEGAALIFVTYSQLLDPPVRSANGLDDLLPTSAVIFDEGHNVAGECREAATLQMSRADVEGLLAELTRMHTSLTGCKEAAKWRHAAEFAVQLRALLSRMLAWLVRQIASSHLPFSQDSQLGEGQESCVQGGSIACQAALGAFELSEARLTSLQSRLKAMRRGLIEEGFESTAVKSGPINELEALLSKLLFLVQTGGNAYQLMLHRQAAPAPGAARPVRAPGMPAPRRDGGFAFICLHAATALRPVASKACTVLLASGTLGPLPALAAELGLQQDMPETSLSLDASPAGKVFKRPKLPKDHAGAKLPASQPAKTASSLVRRVEMIACPHHRHLAMNLLPLSLASAPGPSGAMVRLDSTFSQRGEAGYQDALGSAILAACRAIPDGVLCFFPSWGLLTSAAQCWSASGLMQTLSATKLVVQEPHNVSGEVFEESINTYR</sequence>
<dbReference type="Gene3D" id="3.40.50.300">
    <property type="entry name" value="P-loop containing nucleotide triphosphate hydrolases"/>
    <property type="match status" value="2"/>
</dbReference>
<dbReference type="PROSITE" id="PS51193">
    <property type="entry name" value="HELICASE_ATP_BIND_2"/>
    <property type="match status" value="1"/>
</dbReference>
<reference evidence="6" key="2">
    <citation type="submission" date="2024-04" db="EMBL/GenBank/DDBJ databases">
        <authorList>
            <person name="Dal Grande F."/>
            <person name="Keller J."/>
            <person name="Delaux P.-M."/>
        </authorList>
    </citation>
    <scope>NUCLEOTIDE SEQUENCE</scope>
    <source>
        <strain evidence="6">SAG 2523</strain>
    </source>
</reference>
<evidence type="ECO:0000256" key="2">
    <source>
        <dbReference type="ARBA" id="ARBA00022801"/>
    </source>
</evidence>
<evidence type="ECO:0000313" key="5">
    <source>
        <dbReference type="EMBL" id="KAK9866284.1"/>
    </source>
</evidence>
<dbReference type="SUPFAM" id="SSF52540">
    <property type="entry name" value="P-loop containing nucleoside triphosphate hydrolases"/>
    <property type="match status" value="1"/>
</dbReference>
<protein>
    <recommendedName>
        <fullName evidence="4">Helicase ATP-binding domain-containing protein</fullName>
    </recommendedName>
</protein>
<dbReference type="EMBL" id="JALJOV010000173">
    <property type="protein sequence ID" value="KAK9866284.1"/>
    <property type="molecule type" value="Genomic_DNA"/>
</dbReference>
<dbReference type="InterPro" id="IPR027417">
    <property type="entry name" value="P-loop_NTPase"/>
</dbReference>
<dbReference type="Proteomes" id="UP001485043">
    <property type="component" value="Unassembled WGS sequence"/>
</dbReference>
<dbReference type="PANTHER" id="PTHR11472">
    <property type="entry name" value="DNA REPAIR DEAD HELICASE RAD3/XP-D SUBFAMILY MEMBER"/>
    <property type="match status" value="1"/>
</dbReference>
<evidence type="ECO:0000256" key="1">
    <source>
        <dbReference type="ARBA" id="ARBA00022741"/>
    </source>
</evidence>
<evidence type="ECO:0000313" key="6">
    <source>
        <dbReference type="EMBL" id="KAK9866290.1"/>
    </source>
</evidence>
<keyword evidence="7" id="KW-1185">Reference proteome</keyword>
<reference evidence="6 7" key="1">
    <citation type="journal article" date="2024" name="Nat. Commun.">
        <title>Phylogenomics reveals the evolutionary origins of lichenization in chlorophyte algae.</title>
        <authorList>
            <person name="Puginier C."/>
            <person name="Libourel C."/>
            <person name="Otte J."/>
            <person name="Skaloud P."/>
            <person name="Haon M."/>
            <person name="Grisel S."/>
            <person name="Petersen M."/>
            <person name="Berrin J.G."/>
            <person name="Delaux P.M."/>
            <person name="Dal Grande F."/>
            <person name="Keller J."/>
        </authorList>
    </citation>
    <scope>NUCLEOTIDE SEQUENCE [LARGE SCALE GENOMIC DNA]</scope>
    <source>
        <strain evidence="6 7">SAG 2523</strain>
    </source>
</reference>
<dbReference type="PANTHER" id="PTHR11472:SF34">
    <property type="entry name" value="REGULATOR OF TELOMERE ELONGATION HELICASE 1"/>
    <property type="match status" value="1"/>
</dbReference>
<dbReference type="SMART" id="SM00488">
    <property type="entry name" value="DEXDc2"/>
    <property type="match status" value="1"/>
</dbReference>
<dbReference type="GO" id="GO:0003677">
    <property type="term" value="F:DNA binding"/>
    <property type="evidence" value="ECO:0007669"/>
    <property type="project" value="InterPro"/>
</dbReference>
<keyword evidence="2" id="KW-0378">Hydrolase</keyword>
<dbReference type="AlphaFoldDB" id="A0AAW1T9Q1"/>
<name>A0AAW1T9Q1_9CHLO</name>
<dbReference type="InterPro" id="IPR006554">
    <property type="entry name" value="Helicase-like_DEXD_c2"/>
</dbReference>